<accession>A0A835F211</accession>
<feature type="domain" description="F-box" evidence="1">
    <location>
        <begin position="3"/>
        <end position="39"/>
    </location>
</feature>
<dbReference type="AlphaFoldDB" id="A0A835F211"/>
<comment type="caution">
    <text evidence="2">The sequence shown here is derived from an EMBL/GenBank/DDBJ whole genome shotgun (WGS) entry which is preliminary data.</text>
</comment>
<dbReference type="InterPro" id="IPR053197">
    <property type="entry name" value="F-box_SCFL_complex_component"/>
</dbReference>
<proteinExistence type="predicted"/>
<dbReference type="EMBL" id="JACEFO010001653">
    <property type="protein sequence ID" value="KAF8725786.1"/>
    <property type="molecule type" value="Genomic_DNA"/>
</dbReference>
<dbReference type="SUPFAM" id="SSF81383">
    <property type="entry name" value="F-box domain"/>
    <property type="match status" value="1"/>
</dbReference>
<evidence type="ECO:0000313" key="3">
    <source>
        <dbReference type="Proteomes" id="UP000636709"/>
    </source>
</evidence>
<name>A0A835F211_9POAL</name>
<protein>
    <recommendedName>
        <fullName evidence="1">F-box domain-containing protein</fullName>
    </recommendedName>
</protein>
<dbReference type="InterPro" id="IPR036047">
    <property type="entry name" value="F-box-like_dom_sf"/>
</dbReference>
<dbReference type="PANTHER" id="PTHR34223:SF107">
    <property type="entry name" value="F-BOX DOMAIN-CONTAINING PROTEIN"/>
    <property type="match status" value="1"/>
</dbReference>
<dbReference type="Gene3D" id="1.20.1280.50">
    <property type="match status" value="1"/>
</dbReference>
<dbReference type="OrthoDB" id="680974at2759"/>
<sequence>MSGGSIDALPDGILENILGFVPAPEAVRTCVVARRWRDLWKRATGLRITCVADDNLLRLRGSTPLETCDLRFGNFYDNDDELLLNRWFRHIVACRVRIFRLENLWSDGFRLEGPPLVSQHLMRLDLVGVYINSSVNISSKSLKHLALKYCDFGAEFRALLHVPNLVSLTLDGHLSSAPVLGCMPSLQEAFVRVTHENVRFRDPDDYLCDGIVHDNSTMSVLLEGLSGAENLALLSQSKSFVFGRDLKQCPTFSKLKNLLLDEHWCVAPVFPALTCILKHSPVLEKLTLQLFSKGPHHKMEMIGRCSSMNRSVAVSEHLKAIEIKCEVVDEEVHKVLRFLCSFNICK</sequence>
<evidence type="ECO:0000259" key="1">
    <source>
        <dbReference type="PROSITE" id="PS50181"/>
    </source>
</evidence>
<keyword evidence="3" id="KW-1185">Reference proteome</keyword>
<organism evidence="2 3">
    <name type="scientific">Digitaria exilis</name>
    <dbReference type="NCBI Taxonomy" id="1010633"/>
    <lineage>
        <taxon>Eukaryota</taxon>
        <taxon>Viridiplantae</taxon>
        <taxon>Streptophyta</taxon>
        <taxon>Embryophyta</taxon>
        <taxon>Tracheophyta</taxon>
        <taxon>Spermatophyta</taxon>
        <taxon>Magnoliopsida</taxon>
        <taxon>Liliopsida</taxon>
        <taxon>Poales</taxon>
        <taxon>Poaceae</taxon>
        <taxon>PACMAD clade</taxon>
        <taxon>Panicoideae</taxon>
        <taxon>Panicodae</taxon>
        <taxon>Paniceae</taxon>
        <taxon>Anthephorinae</taxon>
        <taxon>Digitaria</taxon>
    </lineage>
</organism>
<dbReference type="InterPro" id="IPR001810">
    <property type="entry name" value="F-box_dom"/>
</dbReference>
<evidence type="ECO:0000313" key="2">
    <source>
        <dbReference type="EMBL" id="KAF8725786.1"/>
    </source>
</evidence>
<dbReference type="PROSITE" id="PS50181">
    <property type="entry name" value="FBOX"/>
    <property type="match status" value="1"/>
</dbReference>
<dbReference type="Proteomes" id="UP000636709">
    <property type="component" value="Unassembled WGS sequence"/>
</dbReference>
<dbReference type="PANTHER" id="PTHR34223">
    <property type="entry name" value="OS11G0201299 PROTEIN"/>
    <property type="match status" value="1"/>
</dbReference>
<gene>
    <name evidence="2" type="ORF">HU200_020345</name>
</gene>
<reference evidence="2" key="1">
    <citation type="submission" date="2020-07" db="EMBL/GenBank/DDBJ databases">
        <title>Genome sequence and genetic diversity analysis of an under-domesticated orphan crop, white fonio (Digitaria exilis).</title>
        <authorList>
            <person name="Bennetzen J.L."/>
            <person name="Chen S."/>
            <person name="Ma X."/>
            <person name="Wang X."/>
            <person name="Yssel A.E.J."/>
            <person name="Chaluvadi S.R."/>
            <person name="Johnson M."/>
            <person name="Gangashetty P."/>
            <person name="Hamidou F."/>
            <person name="Sanogo M.D."/>
            <person name="Zwaenepoel A."/>
            <person name="Wallace J."/>
            <person name="Van De Peer Y."/>
            <person name="Van Deynze A."/>
        </authorList>
    </citation>
    <scope>NUCLEOTIDE SEQUENCE</scope>
    <source>
        <tissue evidence="2">Leaves</tissue>
    </source>
</reference>
<dbReference type="Pfam" id="PF00646">
    <property type="entry name" value="F-box"/>
    <property type="match status" value="1"/>
</dbReference>